<dbReference type="Proteomes" id="UP000230790">
    <property type="component" value="Unassembled WGS sequence"/>
</dbReference>
<dbReference type="InterPro" id="IPR036291">
    <property type="entry name" value="NAD(P)-bd_dom_sf"/>
</dbReference>
<protein>
    <recommendedName>
        <fullName evidence="1">NAD(P)-binding domain-containing protein</fullName>
    </recommendedName>
</protein>
<reference evidence="2 3" key="1">
    <citation type="submission" date="2017-11" db="EMBL/GenBank/DDBJ databases">
        <title>Evolution of Phototrophy in the Chloroflexi Phylum Driven by Horizontal Gene Transfer.</title>
        <authorList>
            <person name="Ward L.M."/>
            <person name="Hemp J."/>
            <person name="Shih P.M."/>
            <person name="Mcglynn S.E."/>
            <person name="Fischer W."/>
        </authorList>
    </citation>
    <scope>NUCLEOTIDE SEQUENCE [LARGE SCALE GENOMIC DNA]</scope>
    <source>
        <strain evidence="2">JP3_7</strain>
    </source>
</reference>
<dbReference type="SUPFAM" id="SSF51735">
    <property type="entry name" value="NAD(P)-binding Rossmann-fold domains"/>
    <property type="match status" value="1"/>
</dbReference>
<organism evidence="2 3">
    <name type="scientific">Candidatus Thermofonsia Clade 3 bacterium</name>
    <dbReference type="NCBI Taxonomy" id="2364212"/>
    <lineage>
        <taxon>Bacteria</taxon>
        <taxon>Bacillati</taxon>
        <taxon>Chloroflexota</taxon>
        <taxon>Candidatus Thermofontia</taxon>
        <taxon>Candidatus Thermofonsia Clade 3</taxon>
    </lineage>
</organism>
<evidence type="ECO:0000259" key="1">
    <source>
        <dbReference type="Pfam" id="PF13460"/>
    </source>
</evidence>
<dbReference type="PANTHER" id="PTHR48079:SF6">
    <property type="entry name" value="NAD(P)-BINDING DOMAIN-CONTAINING PROTEIN-RELATED"/>
    <property type="match status" value="1"/>
</dbReference>
<comment type="caution">
    <text evidence="2">The sequence shown here is derived from an EMBL/GenBank/DDBJ whole genome shotgun (WGS) entry which is preliminary data.</text>
</comment>
<sequence>MGTDMTILITGANGYVAEHTLRQLRALAQQDAGANLHVRGLVRNPARADKVRALGAEPIIGDVTNLASLVQAMAGVEKVIHLAAVNRDRGEVTMERVNAQGTINVVEAAKQAGVKHIINLVGLGADPKRPYPLAYTQGRGVEAIISSGIPYTILEASVIFGPGDEFLNTLAGLARLPPFMIVPGDGQTKFQPIAVQDVAVCLVQSLSRPEVINRRLQICGSEVITLEGIIDAILAEMGVKRIKLHMPVFLLKPAVALMDALLPKPPVTPSLLAQLGVDNVATDNATTKVFGIEPIKLRAGISFVREMSFGKLMARTFGRAEYR</sequence>
<dbReference type="PANTHER" id="PTHR48079">
    <property type="entry name" value="PROTEIN YEEZ"/>
    <property type="match status" value="1"/>
</dbReference>
<dbReference type="GO" id="GO:0004029">
    <property type="term" value="F:aldehyde dehydrogenase (NAD+) activity"/>
    <property type="evidence" value="ECO:0007669"/>
    <property type="project" value="TreeGrafter"/>
</dbReference>
<accession>A0A2M8QBW0</accession>
<evidence type="ECO:0000313" key="2">
    <source>
        <dbReference type="EMBL" id="PJF47291.1"/>
    </source>
</evidence>
<dbReference type="EMBL" id="PGTN01000056">
    <property type="protein sequence ID" value="PJF47291.1"/>
    <property type="molecule type" value="Genomic_DNA"/>
</dbReference>
<dbReference type="Gene3D" id="3.40.50.720">
    <property type="entry name" value="NAD(P)-binding Rossmann-like Domain"/>
    <property type="match status" value="1"/>
</dbReference>
<gene>
    <name evidence="2" type="ORF">CUN48_09360</name>
</gene>
<dbReference type="GO" id="GO:0005737">
    <property type="term" value="C:cytoplasm"/>
    <property type="evidence" value="ECO:0007669"/>
    <property type="project" value="TreeGrafter"/>
</dbReference>
<dbReference type="InterPro" id="IPR016040">
    <property type="entry name" value="NAD(P)-bd_dom"/>
</dbReference>
<dbReference type="Pfam" id="PF13460">
    <property type="entry name" value="NAD_binding_10"/>
    <property type="match status" value="1"/>
</dbReference>
<proteinExistence type="predicted"/>
<evidence type="ECO:0000313" key="3">
    <source>
        <dbReference type="Proteomes" id="UP000230790"/>
    </source>
</evidence>
<feature type="domain" description="NAD(P)-binding" evidence="1">
    <location>
        <begin position="11"/>
        <end position="158"/>
    </location>
</feature>
<name>A0A2M8QBW0_9CHLR</name>
<dbReference type="InterPro" id="IPR051783">
    <property type="entry name" value="NAD(P)-dependent_oxidoreduct"/>
</dbReference>
<dbReference type="AlphaFoldDB" id="A0A2M8QBW0"/>